<reference evidence="3" key="1">
    <citation type="submission" date="2016-10" db="EMBL/GenBank/DDBJ databases">
        <authorList>
            <person name="Varghese N."/>
            <person name="Submissions S."/>
        </authorList>
    </citation>
    <scope>NUCLEOTIDE SEQUENCE [LARGE SCALE GENOMIC DNA]</scope>
    <source>
        <strain evidence="3">CGMCC 1.10370</strain>
    </source>
</reference>
<evidence type="ECO:0000259" key="1">
    <source>
        <dbReference type="SMART" id="SM01235"/>
    </source>
</evidence>
<evidence type="ECO:0000313" key="2">
    <source>
        <dbReference type="EMBL" id="SFE03231.1"/>
    </source>
</evidence>
<feature type="domain" description="Haem-binding" evidence="1">
    <location>
        <begin position="9"/>
        <end position="144"/>
    </location>
</feature>
<accession>A0A1I1X7R0</accession>
<dbReference type="SMART" id="SM01235">
    <property type="entry name" value="Haem_bd"/>
    <property type="match status" value="1"/>
</dbReference>
<organism evidence="2 3">
    <name type="scientific">Flavobacterium phragmitis</name>
    <dbReference type="NCBI Taxonomy" id="739143"/>
    <lineage>
        <taxon>Bacteria</taxon>
        <taxon>Pseudomonadati</taxon>
        <taxon>Bacteroidota</taxon>
        <taxon>Flavobacteriia</taxon>
        <taxon>Flavobacteriales</taxon>
        <taxon>Flavobacteriaceae</taxon>
        <taxon>Flavobacterium</taxon>
    </lineage>
</organism>
<gene>
    <name evidence="2" type="ORF">SAMN05216297_11884</name>
</gene>
<dbReference type="OrthoDB" id="196738at2"/>
<evidence type="ECO:0000313" key="3">
    <source>
        <dbReference type="Proteomes" id="UP000199672"/>
    </source>
</evidence>
<dbReference type="Pfam" id="PF14376">
    <property type="entry name" value="Haem_bd"/>
    <property type="match status" value="1"/>
</dbReference>
<dbReference type="STRING" id="739143.SAMN05216297_11884"/>
<dbReference type="EMBL" id="FOMH01000018">
    <property type="protein sequence ID" value="SFE03231.1"/>
    <property type="molecule type" value="Genomic_DNA"/>
</dbReference>
<dbReference type="Proteomes" id="UP000199672">
    <property type="component" value="Unassembled WGS sequence"/>
</dbReference>
<dbReference type="InterPro" id="IPR025992">
    <property type="entry name" value="Haem-bd"/>
</dbReference>
<dbReference type="AlphaFoldDB" id="A0A1I1X7R0"/>
<sequence>MKKFLISIAVILIAIQFFQPEKNISKESSYNSIEKQYAIPSNVNLLLRTSCYDCHSNNTKYPWYSNIQPVGWWLSNHINEGKRELNFDEFNSYTLEKKKKKISEIIKEIDKKDMPLSSYTLIHRNAELTAEQQQEIIQWAKNIDNNL</sequence>
<dbReference type="RefSeq" id="WP_091498755.1">
    <property type="nucleotide sequence ID" value="NZ_FOMH01000018.1"/>
</dbReference>
<protein>
    <submittedName>
        <fullName evidence="2">Haem-binding domain-containing protein</fullName>
    </submittedName>
</protein>
<name>A0A1I1X7R0_9FLAO</name>
<proteinExistence type="predicted"/>
<keyword evidence="3" id="KW-1185">Reference proteome</keyword>